<dbReference type="PANTHER" id="PTHR46796:SF6">
    <property type="entry name" value="ARAC SUBFAMILY"/>
    <property type="match status" value="1"/>
</dbReference>
<accession>A0ABW4EMY2</accession>
<evidence type="ECO:0000256" key="4">
    <source>
        <dbReference type="SAM" id="MobiDB-lite"/>
    </source>
</evidence>
<feature type="domain" description="HTH araC/xylS-type" evidence="5">
    <location>
        <begin position="204"/>
        <end position="305"/>
    </location>
</feature>
<dbReference type="RefSeq" id="WP_344729038.1">
    <property type="nucleotide sequence ID" value="NZ_BAAAUS010000059.1"/>
</dbReference>
<dbReference type="InterPro" id="IPR009057">
    <property type="entry name" value="Homeodomain-like_sf"/>
</dbReference>
<evidence type="ECO:0000313" key="6">
    <source>
        <dbReference type="EMBL" id="MFD1516968.1"/>
    </source>
</evidence>
<name>A0ABW4EMY2_9PSEU</name>
<proteinExistence type="predicted"/>
<keyword evidence="2" id="KW-0238">DNA-binding</keyword>
<gene>
    <name evidence="6" type="ORF">ACFSJD_05690</name>
</gene>
<dbReference type="SUPFAM" id="SSF46689">
    <property type="entry name" value="Homeodomain-like"/>
    <property type="match status" value="1"/>
</dbReference>
<dbReference type="Pfam" id="PF12833">
    <property type="entry name" value="HTH_18"/>
    <property type="match status" value="1"/>
</dbReference>
<keyword evidence="1" id="KW-0805">Transcription regulation</keyword>
<sequence>MRIHEYSGAELEDVAGEVFVPVIARTAPGYRGRMALHELGETLALSRAHWGPMSAIRTARMAARASEDDLMLFCVQTAGECGVHQNDRFVAMTAGTGLLAEACSPSERVSSTETRTLTLRFSRELLPLRAAEITEGCARSMHPAAPAMQVLTSYLSRLFAVADDLTAPQRLDAGQAAIDLLTMVVRDVAPSVPSGNGPGDVLLDMMRMHVRDHLADPNLGVEELARRHHVSVRRAYTLFERIGTTPGAYLREQRLLAAQVMLSDQRYTRLGMSRIAAAVGFRDLRTFERAFLRAYGMTPAGWRREHGRTASAPASVLQEVPPH</sequence>
<evidence type="ECO:0000313" key="7">
    <source>
        <dbReference type="Proteomes" id="UP001597114"/>
    </source>
</evidence>
<evidence type="ECO:0000256" key="3">
    <source>
        <dbReference type="ARBA" id="ARBA00023163"/>
    </source>
</evidence>
<organism evidence="6 7">
    <name type="scientific">Pseudonocardia yunnanensis</name>
    <dbReference type="NCBI Taxonomy" id="58107"/>
    <lineage>
        <taxon>Bacteria</taxon>
        <taxon>Bacillati</taxon>
        <taxon>Actinomycetota</taxon>
        <taxon>Actinomycetes</taxon>
        <taxon>Pseudonocardiales</taxon>
        <taxon>Pseudonocardiaceae</taxon>
        <taxon>Pseudonocardia</taxon>
    </lineage>
</organism>
<dbReference type="SMART" id="SM00342">
    <property type="entry name" value="HTH_ARAC"/>
    <property type="match status" value="1"/>
</dbReference>
<dbReference type="InterPro" id="IPR018060">
    <property type="entry name" value="HTH_AraC"/>
</dbReference>
<dbReference type="Proteomes" id="UP001597114">
    <property type="component" value="Unassembled WGS sequence"/>
</dbReference>
<dbReference type="EMBL" id="JBHUCO010000006">
    <property type="protein sequence ID" value="MFD1516968.1"/>
    <property type="molecule type" value="Genomic_DNA"/>
</dbReference>
<keyword evidence="3" id="KW-0804">Transcription</keyword>
<protein>
    <submittedName>
        <fullName evidence="6">AraC family transcriptional regulator</fullName>
    </submittedName>
</protein>
<dbReference type="Pfam" id="PF14525">
    <property type="entry name" value="AraC_binding_2"/>
    <property type="match status" value="1"/>
</dbReference>
<dbReference type="PROSITE" id="PS00041">
    <property type="entry name" value="HTH_ARAC_FAMILY_1"/>
    <property type="match status" value="1"/>
</dbReference>
<dbReference type="InterPro" id="IPR050204">
    <property type="entry name" value="AraC_XylS_family_regulators"/>
</dbReference>
<dbReference type="PANTHER" id="PTHR46796">
    <property type="entry name" value="HTH-TYPE TRANSCRIPTIONAL ACTIVATOR RHAS-RELATED"/>
    <property type="match status" value="1"/>
</dbReference>
<evidence type="ECO:0000259" key="5">
    <source>
        <dbReference type="PROSITE" id="PS01124"/>
    </source>
</evidence>
<reference evidence="7" key="1">
    <citation type="journal article" date="2019" name="Int. J. Syst. Evol. Microbiol.">
        <title>The Global Catalogue of Microorganisms (GCM) 10K type strain sequencing project: providing services to taxonomists for standard genome sequencing and annotation.</title>
        <authorList>
            <consortium name="The Broad Institute Genomics Platform"/>
            <consortium name="The Broad Institute Genome Sequencing Center for Infectious Disease"/>
            <person name="Wu L."/>
            <person name="Ma J."/>
        </authorList>
    </citation>
    <scope>NUCLEOTIDE SEQUENCE [LARGE SCALE GENOMIC DNA]</scope>
    <source>
        <strain evidence="7">CCM 7043</strain>
    </source>
</reference>
<dbReference type="PROSITE" id="PS01124">
    <property type="entry name" value="HTH_ARAC_FAMILY_2"/>
    <property type="match status" value="1"/>
</dbReference>
<evidence type="ECO:0000256" key="1">
    <source>
        <dbReference type="ARBA" id="ARBA00023015"/>
    </source>
</evidence>
<dbReference type="InterPro" id="IPR018062">
    <property type="entry name" value="HTH_AraC-typ_CS"/>
</dbReference>
<feature type="region of interest" description="Disordered" evidence="4">
    <location>
        <begin position="304"/>
        <end position="323"/>
    </location>
</feature>
<dbReference type="Gene3D" id="1.10.10.60">
    <property type="entry name" value="Homeodomain-like"/>
    <property type="match status" value="1"/>
</dbReference>
<keyword evidence="7" id="KW-1185">Reference proteome</keyword>
<comment type="caution">
    <text evidence="6">The sequence shown here is derived from an EMBL/GenBank/DDBJ whole genome shotgun (WGS) entry which is preliminary data.</text>
</comment>
<evidence type="ECO:0000256" key="2">
    <source>
        <dbReference type="ARBA" id="ARBA00023125"/>
    </source>
</evidence>
<dbReference type="InterPro" id="IPR035418">
    <property type="entry name" value="AraC-bd_2"/>
</dbReference>